<dbReference type="EMBL" id="JAYMYR010000002">
    <property type="protein sequence ID" value="KAK7378334.1"/>
    <property type="molecule type" value="Genomic_DNA"/>
</dbReference>
<dbReference type="AlphaFoldDB" id="A0AAN9RNA7"/>
<protein>
    <submittedName>
        <fullName evidence="1">Uncharacterized protein</fullName>
    </submittedName>
</protein>
<gene>
    <name evidence="1" type="ORF">VNO80_03773</name>
</gene>
<name>A0AAN9RNA7_PHACN</name>
<evidence type="ECO:0000313" key="2">
    <source>
        <dbReference type="Proteomes" id="UP001374584"/>
    </source>
</evidence>
<comment type="caution">
    <text evidence="1">The sequence shown here is derived from an EMBL/GenBank/DDBJ whole genome shotgun (WGS) entry which is preliminary data.</text>
</comment>
<keyword evidence="2" id="KW-1185">Reference proteome</keyword>
<evidence type="ECO:0000313" key="1">
    <source>
        <dbReference type="EMBL" id="KAK7378334.1"/>
    </source>
</evidence>
<sequence>MRSPSQMGLAIRRQVHRCHLDILGGQWDMSYLHTHGPQYANHHKFPSLISPTPSPLSLSLSIYIYIYIYITMLNSQHWTTTSPSTSPPTLPSFNDNNYCHVLITEGFKASTLGTVFQVHSPAEDQALHHLEMHCVTLVLA</sequence>
<proteinExistence type="predicted"/>
<reference evidence="1 2" key="1">
    <citation type="submission" date="2024-01" db="EMBL/GenBank/DDBJ databases">
        <title>The genomes of 5 underutilized Papilionoideae crops provide insights into root nodulation and disease resistanc.</title>
        <authorList>
            <person name="Jiang F."/>
        </authorList>
    </citation>
    <scope>NUCLEOTIDE SEQUENCE [LARGE SCALE GENOMIC DNA]</scope>
    <source>
        <strain evidence="1">JINMINGXINNONG_FW02</strain>
        <tissue evidence="1">Leaves</tissue>
    </source>
</reference>
<accession>A0AAN9RNA7</accession>
<organism evidence="1 2">
    <name type="scientific">Phaseolus coccineus</name>
    <name type="common">Scarlet runner bean</name>
    <name type="synonym">Phaseolus multiflorus</name>
    <dbReference type="NCBI Taxonomy" id="3886"/>
    <lineage>
        <taxon>Eukaryota</taxon>
        <taxon>Viridiplantae</taxon>
        <taxon>Streptophyta</taxon>
        <taxon>Embryophyta</taxon>
        <taxon>Tracheophyta</taxon>
        <taxon>Spermatophyta</taxon>
        <taxon>Magnoliopsida</taxon>
        <taxon>eudicotyledons</taxon>
        <taxon>Gunneridae</taxon>
        <taxon>Pentapetalae</taxon>
        <taxon>rosids</taxon>
        <taxon>fabids</taxon>
        <taxon>Fabales</taxon>
        <taxon>Fabaceae</taxon>
        <taxon>Papilionoideae</taxon>
        <taxon>50 kb inversion clade</taxon>
        <taxon>NPAAA clade</taxon>
        <taxon>indigoferoid/millettioid clade</taxon>
        <taxon>Phaseoleae</taxon>
        <taxon>Phaseolus</taxon>
    </lineage>
</organism>
<dbReference type="Proteomes" id="UP001374584">
    <property type="component" value="Unassembled WGS sequence"/>
</dbReference>